<sequence>MCNSSDHKNQDNIGCLWFQDDHFLMGYGYVVVKLEVALKEVQKGVGEIIRPRHARDRPREGAQEPPRPSPKPIAGTGGVGFQCFCCNQPGHRAAKCPAPSPRKATPVGSATPMKKLTESSRVPMQHVSPGARKGSSGATESAAVARYQPEDDEDSPDDSSADPMVKIPAARAHDYTRHGPGAVRPPDSLLGAAMPVWMAASLLPDSGPSDHHPLPERAYQLLQERADFQHAEPQLTPACWGNAGARTQQPSGTAGDEGERRGKPRRTLQAPEPNLDIKVLLCCAAVACNYGIVKKENCFITVTVAFKNCTSNF</sequence>
<dbReference type="Proteomes" id="UP001474421">
    <property type="component" value="Unassembled WGS sequence"/>
</dbReference>
<keyword evidence="5" id="KW-1185">Reference proteome</keyword>
<dbReference type="GO" id="GO:0003676">
    <property type="term" value="F:nucleic acid binding"/>
    <property type="evidence" value="ECO:0007669"/>
    <property type="project" value="InterPro"/>
</dbReference>
<protein>
    <submittedName>
        <fullName evidence="4">Epididymal sperm-binding protein 1</fullName>
    </submittedName>
</protein>
<feature type="region of interest" description="Disordered" evidence="2">
    <location>
        <begin position="92"/>
        <end position="163"/>
    </location>
</feature>
<comment type="caution">
    <text evidence="4">The sequence shown here is derived from an EMBL/GenBank/DDBJ whole genome shotgun (WGS) entry which is preliminary data.</text>
</comment>
<evidence type="ECO:0000313" key="5">
    <source>
        <dbReference type="Proteomes" id="UP001474421"/>
    </source>
</evidence>
<organism evidence="4 5">
    <name type="scientific">Crotalus adamanteus</name>
    <name type="common">Eastern diamondback rattlesnake</name>
    <dbReference type="NCBI Taxonomy" id="8729"/>
    <lineage>
        <taxon>Eukaryota</taxon>
        <taxon>Metazoa</taxon>
        <taxon>Chordata</taxon>
        <taxon>Craniata</taxon>
        <taxon>Vertebrata</taxon>
        <taxon>Euteleostomi</taxon>
        <taxon>Lepidosauria</taxon>
        <taxon>Squamata</taxon>
        <taxon>Bifurcata</taxon>
        <taxon>Unidentata</taxon>
        <taxon>Episquamata</taxon>
        <taxon>Toxicofera</taxon>
        <taxon>Serpentes</taxon>
        <taxon>Colubroidea</taxon>
        <taxon>Viperidae</taxon>
        <taxon>Crotalinae</taxon>
        <taxon>Crotalus</taxon>
    </lineage>
</organism>
<dbReference type="InterPro" id="IPR001878">
    <property type="entry name" value="Znf_CCHC"/>
</dbReference>
<dbReference type="PROSITE" id="PS50158">
    <property type="entry name" value="ZF_CCHC"/>
    <property type="match status" value="1"/>
</dbReference>
<dbReference type="EMBL" id="JAOTOJ010000008">
    <property type="protein sequence ID" value="KAK9397131.1"/>
    <property type="molecule type" value="Genomic_DNA"/>
</dbReference>
<dbReference type="SUPFAM" id="SSF57756">
    <property type="entry name" value="Retrovirus zinc finger-like domains"/>
    <property type="match status" value="1"/>
</dbReference>
<dbReference type="GO" id="GO:0008270">
    <property type="term" value="F:zinc ion binding"/>
    <property type="evidence" value="ECO:0007669"/>
    <property type="project" value="UniProtKB-KW"/>
</dbReference>
<evidence type="ECO:0000313" key="4">
    <source>
        <dbReference type="EMBL" id="KAK9397131.1"/>
    </source>
</evidence>
<proteinExistence type="predicted"/>
<dbReference type="AlphaFoldDB" id="A0AAW1B684"/>
<dbReference type="InterPro" id="IPR036875">
    <property type="entry name" value="Znf_CCHC_sf"/>
</dbReference>
<evidence type="ECO:0000256" key="2">
    <source>
        <dbReference type="SAM" id="MobiDB-lite"/>
    </source>
</evidence>
<name>A0AAW1B684_CROAD</name>
<reference evidence="4 5" key="1">
    <citation type="journal article" date="2024" name="Proc. Natl. Acad. Sci. U.S.A.">
        <title>The genetic regulatory architecture and epigenomic basis for age-related changes in rattlesnake venom.</title>
        <authorList>
            <person name="Hogan M.P."/>
            <person name="Holding M.L."/>
            <person name="Nystrom G.S."/>
            <person name="Colston T.J."/>
            <person name="Bartlett D.A."/>
            <person name="Mason A.J."/>
            <person name="Ellsworth S.A."/>
            <person name="Rautsaw R.M."/>
            <person name="Lawrence K.C."/>
            <person name="Strickland J.L."/>
            <person name="He B."/>
            <person name="Fraser P."/>
            <person name="Margres M.J."/>
            <person name="Gilbert D.M."/>
            <person name="Gibbs H.L."/>
            <person name="Parkinson C.L."/>
            <person name="Rokyta D.R."/>
        </authorList>
    </citation>
    <scope>NUCLEOTIDE SEQUENCE [LARGE SCALE GENOMIC DNA]</scope>
    <source>
        <strain evidence="4">DRR0105</strain>
    </source>
</reference>
<feature type="region of interest" description="Disordered" evidence="2">
    <location>
        <begin position="49"/>
        <end position="74"/>
    </location>
</feature>
<keyword evidence="1" id="KW-0862">Zinc</keyword>
<evidence type="ECO:0000256" key="1">
    <source>
        <dbReference type="PROSITE-ProRule" id="PRU00047"/>
    </source>
</evidence>
<gene>
    <name evidence="4" type="ORF">NXF25_020492</name>
</gene>
<accession>A0AAW1B684</accession>
<keyword evidence="1" id="KW-0863">Zinc-finger</keyword>
<feature type="domain" description="CCHC-type" evidence="3">
    <location>
        <begin position="83"/>
        <end position="97"/>
    </location>
</feature>
<keyword evidence="1" id="KW-0479">Metal-binding</keyword>
<feature type="compositionally biased region" description="Acidic residues" evidence="2">
    <location>
        <begin position="150"/>
        <end position="160"/>
    </location>
</feature>
<evidence type="ECO:0000259" key="3">
    <source>
        <dbReference type="PROSITE" id="PS50158"/>
    </source>
</evidence>
<feature type="region of interest" description="Disordered" evidence="2">
    <location>
        <begin position="239"/>
        <end position="269"/>
    </location>
</feature>